<proteinExistence type="predicted"/>
<dbReference type="InterPro" id="IPR008949">
    <property type="entry name" value="Isoprenoid_synthase_dom_sf"/>
</dbReference>
<dbReference type="GO" id="GO:0009686">
    <property type="term" value="P:gibberellin biosynthetic process"/>
    <property type="evidence" value="ECO:0007669"/>
    <property type="project" value="TreeGrafter"/>
</dbReference>
<dbReference type="FunFam" id="1.50.10.130:FF:000002">
    <property type="entry name" value="Ent-copalyl diphosphate synthase, chloroplastic"/>
    <property type="match status" value="1"/>
</dbReference>
<dbReference type="InterPro" id="IPR001906">
    <property type="entry name" value="Terpene_synth_N"/>
</dbReference>
<dbReference type="SUPFAM" id="SSF48576">
    <property type="entry name" value="Terpenoid synthases"/>
    <property type="match status" value="1"/>
</dbReference>
<dbReference type="SUPFAM" id="SSF48239">
    <property type="entry name" value="Terpenoid cyclases/Protein prenyltransferases"/>
    <property type="match status" value="2"/>
</dbReference>
<evidence type="ECO:0000256" key="1">
    <source>
        <dbReference type="ARBA" id="ARBA00001946"/>
    </source>
</evidence>
<dbReference type="InterPro" id="IPR050148">
    <property type="entry name" value="Terpene_synthase-like"/>
</dbReference>
<evidence type="ECO:0000313" key="8">
    <source>
        <dbReference type="Proteomes" id="UP001415857"/>
    </source>
</evidence>
<feature type="domain" description="Terpene synthase metal-binding" evidence="6">
    <location>
        <begin position="427"/>
        <end position="631"/>
    </location>
</feature>
<evidence type="ECO:0000313" key="7">
    <source>
        <dbReference type="EMBL" id="KAK9271287.1"/>
    </source>
</evidence>
<name>A0AAP0R5Y2_LIQFO</name>
<dbReference type="Pfam" id="PF01397">
    <property type="entry name" value="Terpene_synth"/>
    <property type="match status" value="1"/>
</dbReference>
<comment type="cofactor">
    <cofactor evidence="1">
        <name>Mg(2+)</name>
        <dbReference type="ChEBI" id="CHEBI:18420"/>
    </cofactor>
</comment>
<dbReference type="Proteomes" id="UP001415857">
    <property type="component" value="Unassembled WGS sequence"/>
</dbReference>
<dbReference type="InterPro" id="IPR005630">
    <property type="entry name" value="Terpene_synthase_metal-bd"/>
</dbReference>
<evidence type="ECO:0000259" key="5">
    <source>
        <dbReference type="Pfam" id="PF01397"/>
    </source>
</evidence>
<dbReference type="EMBL" id="JBBPBK010000014">
    <property type="protein sequence ID" value="KAK9271287.1"/>
    <property type="molecule type" value="Genomic_DNA"/>
</dbReference>
<keyword evidence="2" id="KW-0479">Metal-binding</keyword>
<accession>A0AAP0R5Y2</accession>
<reference evidence="7 8" key="1">
    <citation type="journal article" date="2024" name="Plant J.">
        <title>Genome sequences and population genomics reveal climatic adaptation and genomic divergence between two closely related sweetgum species.</title>
        <authorList>
            <person name="Xu W.Q."/>
            <person name="Ren C.Q."/>
            <person name="Zhang X.Y."/>
            <person name="Comes H.P."/>
            <person name="Liu X.H."/>
            <person name="Li Y.G."/>
            <person name="Kettle C.J."/>
            <person name="Jalonen R."/>
            <person name="Gaisberger H."/>
            <person name="Ma Y.Z."/>
            <person name="Qiu Y.X."/>
        </authorList>
    </citation>
    <scope>NUCLEOTIDE SEQUENCE [LARGE SCALE GENOMIC DNA]</scope>
    <source>
        <strain evidence="7">Hangzhou</strain>
    </source>
</reference>
<gene>
    <name evidence="7" type="ORF">L1049_026877</name>
</gene>
<dbReference type="AlphaFoldDB" id="A0AAP0R5Y2"/>
<dbReference type="GO" id="GO:0000287">
    <property type="term" value="F:magnesium ion binding"/>
    <property type="evidence" value="ECO:0007669"/>
    <property type="project" value="InterPro"/>
</dbReference>
<dbReference type="PANTHER" id="PTHR31739">
    <property type="entry name" value="ENT-COPALYL DIPHOSPHATE SYNTHASE, CHLOROPLASTIC"/>
    <property type="match status" value="1"/>
</dbReference>
<evidence type="ECO:0000256" key="3">
    <source>
        <dbReference type="ARBA" id="ARBA00022842"/>
    </source>
</evidence>
<dbReference type="Pfam" id="PF03936">
    <property type="entry name" value="Terpene_synth_C"/>
    <property type="match status" value="1"/>
</dbReference>
<dbReference type="GO" id="GO:0010333">
    <property type="term" value="F:terpene synthase activity"/>
    <property type="evidence" value="ECO:0007669"/>
    <property type="project" value="InterPro"/>
</dbReference>
<dbReference type="Gene3D" id="1.50.10.160">
    <property type="match status" value="1"/>
</dbReference>
<dbReference type="Gene3D" id="1.10.600.10">
    <property type="entry name" value="Farnesyl Diphosphate Synthase"/>
    <property type="match status" value="1"/>
</dbReference>
<organism evidence="7 8">
    <name type="scientific">Liquidambar formosana</name>
    <name type="common">Formosan gum</name>
    <dbReference type="NCBI Taxonomy" id="63359"/>
    <lineage>
        <taxon>Eukaryota</taxon>
        <taxon>Viridiplantae</taxon>
        <taxon>Streptophyta</taxon>
        <taxon>Embryophyta</taxon>
        <taxon>Tracheophyta</taxon>
        <taxon>Spermatophyta</taxon>
        <taxon>Magnoliopsida</taxon>
        <taxon>eudicotyledons</taxon>
        <taxon>Gunneridae</taxon>
        <taxon>Pentapetalae</taxon>
        <taxon>Saxifragales</taxon>
        <taxon>Altingiaceae</taxon>
        <taxon>Liquidambar</taxon>
    </lineage>
</organism>
<dbReference type="InterPro" id="IPR036965">
    <property type="entry name" value="Terpene_synth_N_sf"/>
</dbReference>
<keyword evidence="4" id="KW-0456">Lyase</keyword>
<keyword evidence="3" id="KW-0460">Magnesium</keyword>
<comment type="caution">
    <text evidence="7">The sequence shown here is derived from an EMBL/GenBank/DDBJ whole genome shotgun (WGS) entry which is preliminary data.</text>
</comment>
<dbReference type="SFLD" id="SFLDG01014">
    <property type="entry name" value="Terpene_Cyclase_Like_1_N-term"/>
    <property type="match status" value="1"/>
</dbReference>
<keyword evidence="8" id="KW-1185">Reference proteome</keyword>
<evidence type="ECO:0000259" key="6">
    <source>
        <dbReference type="Pfam" id="PF03936"/>
    </source>
</evidence>
<dbReference type="PANTHER" id="PTHR31739:SF34">
    <property type="entry name" value="TERPENE SYNTHASE METAL-BINDING DOMAIN-CONTAINING PROTEIN"/>
    <property type="match status" value="1"/>
</dbReference>
<protein>
    <submittedName>
        <fullName evidence="7">Uncharacterized protein</fullName>
    </submittedName>
</protein>
<dbReference type="FunFam" id="1.10.600.10:FF:000005">
    <property type="entry name" value="Ent-kaur-16-ene synthase, chloroplastic"/>
    <property type="match status" value="1"/>
</dbReference>
<feature type="domain" description="Terpene synthase N-terminal" evidence="5">
    <location>
        <begin position="150"/>
        <end position="337"/>
    </location>
</feature>
<sequence length="721" mass="82658">MVPSRDSPHQPHFHECLKWIMENQQPDGSWGLQPTHPLLVKDSLSSTLASVLALQKWQVGESSLIKKGLDFIASNCCAAADKNQFSPIGFDIIFPGMTEYAKDMGLNLPLKPPFLGAMLSKRDLEVERGFSRNKGSSLAYVAEGWSKLYDWKDLMKHQRSNGSLFNSPSTTAAALIHLHDDKCFEYLQSLLKRYKNAVPTVYPLDIYTHHSMVDNLQRLGIDCHFRNEIKSILDDTRLLSKKRCWLQGDEEIFLDTACCAMGFRILRITGYEVSSDALSNFDEQEHFFNSESAQFKDTETILELYKASLIITFQKEPVLDKIYIWTSSFLKQELLMGQFMRKDYIKSQLPFSFWTFQVDYALKYPHASLDRLESRKSIKHYIVNNIRLLKTSYRCSNIDNNDFLAYSVQDFDTCQAMHRKELEHNGLDHLKFARQKMTYAYFSIASVLFSPEFSDARISWAKNSVLVTLVDDLFDVGGSREELLNIMELVEKWDEHSAIGFHSEQVEIIFSTLFYTTNELAAKAAIQQGRSVKNHLTEIHISSCACSGLDCLNVYIMREAEWVRDESIPRMDEYMSNRYVTIALGPIVLVVIYFLGRNLSEEVVASAEYESLYKHMSITGRLLNDLQTFNHAAISKEEAKREMRASIESNRKELLRMVLLTKGSVVPKACRDLFWKSSKILHLFYMSKDGFTCQNEMVGAVSAVIDDPIIIPPYSSCSIEF</sequence>
<dbReference type="Gene3D" id="1.50.10.130">
    <property type="entry name" value="Terpene synthase, N-terminal domain"/>
    <property type="match status" value="1"/>
</dbReference>
<evidence type="ECO:0000256" key="4">
    <source>
        <dbReference type="ARBA" id="ARBA00023239"/>
    </source>
</evidence>
<evidence type="ECO:0000256" key="2">
    <source>
        <dbReference type="ARBA" id="ARBA00022723"/>
    </source>
</evidence>
<dbReference type="InterPro" id="IPR008930">
    <property type="entry name" value="Terpenoid_cyclase/PrenylTrfase"/>
</dbReference>
<dbReference type="GO" id="GO:0009507">
    <property type="term" value="C:chloroplast"/>
    <property type="evidence" value="ECO:0007669"/>
    <property type="project" value="TreeGrafter"/>
</dbReference>